<evidence type="ECO:0000256" key="3">
    <source>
        <dbReference type="ARBA" id="ARBA00023163"/>
    </source>
</evidence>
<evidence type="ECO:0000313" key="7">
    <source>
        <dbReference type="Proteomes" id="UP000306985"/>
    </source>
</evidence>
<feature type="region of interest" description="Disordered" evidence="4">
    <location>
        <begin position="167"/>
        <end position="190"/>
    </location>
</feature>
<evidence type="ECO:0000313" key="6">
    <source>
        <dbReference type="EMBL" id="TKV56327.1"/>
    </source>
</evidence>
<gene>
    <name evidence="6" type="ORF">FDO65_20400</name>
</gene>
<dbReference type="Proteomes" id="UP000306985">
    <property type="component" value="Unassembled WGS sequence"/>
</dbReference>
<dbReference type="Gene3D" id="1.10.10.10">
    <property type="entry name" value="Winged helix-like DNA-binding domain superfamily/Winged helix DNA-binding domain"/>
    <property type="match status" value="2"/>
</dbReference>
<evidence type="ECO:0000256" key="4">
    <source>
        <dbReference type="SAM" id="MobiDB-lite"/>
    </source>
</evidence>
<reference evidence="6 7" key="1">
    <citation type="submission" date="2019-05" db="EMBL/GenBank/DDBJ databases">
        <title>Nakamurella sp. N5BH11, whole genome shotgun sequence.</title>
        <authorList>
            <person name="Tuo L."/>
        </authorList>
    </citation>
    <scope>NUCLEOTIDE SEQUENCE [LARGE SCALE GENOMIC DNA]</scope>
    <source>
        <strain evidence="6 7">N5BH11</strain>
    </source>
</reference>
<dbReference type="OrthoDB" id="3453230at2"/>
<feature type="domain" description="HTH asnC-type" evidence="5">
    <location>
        <begin position="12"/>
        <end position="72"/>
    </location>
</feature>
<dbReference type="Pfam" id="PF13404">
    <property type="entry name" value="HTH_AsnC-type"/>
    <property type="match status" value="1"/>
</dbReference>
<dbReference type="GO" id="GO:0005829">
    <property type="term" value="C:cytosol"/>
    <property type="evidence" value="ECO:0007669"/>
    <property type="project" value="TreeGrafter"/>
</dbReference>
<keyword evidence="7" id="KW-1185">Reference proteome</keyword>
<proteinExistence type="predicted"/>
<dbReference type="PROSITE" id="PS50956">
    <property type="entry name" value="HTH_ASNC_2"/>
    <property type="match status" value="1"/>
</dbReference>
<evidence type="ECO:0000256" key="2">
    <source>
        <dbReference type="ARBA" id="ARBA00023125"/>
    </source>
</evidence>
<dbReference type="Pfam" id="PF01037">
    <property type="entry name" value="AsnC_trans_reg"/>
    <property type="match status" value="1"/>
</dbReference>
<dbReference type="InterPro" id="IPR011008">
    <property type="entry name" value="Dimeric_a/b-barrel"/>
</dbReference>
<dbReference type="SMART" id="SM00344">
    <property type="entry name" value="HTH_ASNC"/>
    <property type="match status" value="1"/>
</dbReference>
<dbReference type="InterPro" id="IPR019888">
    <property type="entry name" value="Tscrpt_reg_AsnC-like"/>
</dbReference>
<protein>
    <submittedName>
        <fullName evidence="6">AsnC family transcriptional regulator</fullName>
    </submittedName>
</protein>
<dbReference type="InterPro" id="IPR019887">
    <property type="entry name" value="Tscrpt_reg_AsnC/Lrp_C"/>
</dbReference>
<dbReference type="RefSeq" id="WP_137451596.1">
    <property type="nucleotide sequence ID" value="NZ_SZZH01000007.1"/>
</dbReference>
<sequence length="339" mass="35676">MSGASLSTSSTLDAMDAQIVRCVQIAPRAPFSAIGAVLGVAEQTVARRYRRLRRDGLLRVTMAVDPRAMGVTVWTVRVRCRPEGAVGIAQALARRDDVAWVTVYSAGWEVVFNLRALNEADASDLLTRMLPKAAPVLDVSSAAVLHTFVGGGAADWAGLRSVLTAEQEAAMGDTRPSREPGRDPGPLTDEDRALLPHLQIDGRAPVSTLARLTGQPAHRISRRLDALLASGVAYLDVDVARVLSGQQSVLLWLSVQPGRLAETGSALAAHPAVPFAAAITGPTNLVASVLTEDVTGIYGFVTGALAAMPGVTGYETAPALRQFKQAGSLVHGDRLVPAR</sequence>
<dbReference type="InterPro" id="IPR036390">
    <property type="entry name" value="WH_DNA-bd_sf"/>
</dbReference>
<organism evidence="6 7">
    <name type="scientific">Nakamurella flava</name>
    <dbReference type="NCBI Taxonomy" id="2576308"/>
    <lineage>
        <taxon>Bacteria</taxon>
        <taxon>Bacillati</taxon>
        <taxon>Actinomycetota</taxon>
        <taxon>Actinomycetes</taxon>
        <taxon>Nakamurellales</taxon>
        <taxon>Nakamurellaceae</taxon>
        <taxon>Nakamurella</taxon>
    </lineage>
</organism>
<keyword evidence="2" id="KW-0238">DNA-binding</keyword>
<dbReference type="SUPFAM" id="SSF46785">
    <property type="entry name" value="Winged helix' DNA-binding domain"/>
    <property type="match status" value="1"/>
</dbReference>
<dbReference type="GO" id="GO:0043200">
    <property type="term" value="P:response to amino acid"/>
    <property type="evidence" value="ECO:0007669"/>
    <property type="project" value="TreeGrafter"/>
</dbReference>
<dbReference type="PANTHER" id="PTHR30154">
    <property type="entry name" value="LEUCINE-RESPONSIVE REGULATORY PROTEIN"/>
    <property type="match status" value="1"/>
</dbReference>
<keyword evidence="3" id="KW-0804">Transcription</keyword>
<dbReference type="InterPro" id="IPR000485">
    <property type="entry name" value="AsnC-type_HTH_dom"/>
</dbReference>
<dbReference type="EMBL" id="SZZH01000007">
    <property type="protein sequence ID" value="TKV56327.1"/>
    <property type="molecule type" value="Genomic_DNA"/>
</dbReference>
<comment type="caution">
    <text evidence="6">The sequence shown here is derived from an EMBL/GenBank/DDBJ whole genome shotgun (WGS) entry which is preliminary data.</text>
</comment>
<name>A0A4U6Q8X4_9ACTN</name>
<dbReference type="PANTHER" id="PTHR30154:SF34">
    <property type="entry name" value="TRANSCRIPTIONAL REGULATOR AZLB"/>
    <property type="match status" value="1"/>
</dbReference>
<dbReference type="GO" id="GO:0043565">
    <property type="term" value="F:sequence-specific DNA binding"/>
    <property type="evidence" value="ECO:0007669"/>
    <property type="project" value="InterPro"/>
</dbReference>
<dbReference type="AlphaFoldDB" id="A0A4U6Q8X4"/>
<evidence type="ECO:0000259" key="5">
    <source>
        <dbReference type="PROSITE" id="PS50956"/>
    </source>
</evidence>
<dbReference type="SUPFAM" id="SSF54909">
    <property type="entry name" value="Dimeric alpha+beta barrel"/>
    <property type="match status" value="1"/>
</dbReference>
<accession>A0A4U6Q8X4</accession>
<keyword evidence="1" id="KW-0805">Transcription regulation</keyword>
<evidence type="ECO:0000256" key="1">
    <source>
        <dbReference type="ARBA" id="ARBA00023015"/>
    </source>
</evidence>
<dbReference type="InterPro" id="IPR036388">
    <property type="entry name" value="WH-like_DNA-bd_sf"/>
</dbReference>
<dbReference type="Gene3D" id="3.30.70.920">
    <property type="match status" value="1"/>
</dbReference>